<proteinExistence type="predicted"/>
<feature type="domain" description="Reverse transcriptase Ty1/copia-type" evidence="2">
    <location>
        <begin position="82"/>
        <end position="193"/>
    </location>
</feature>
<dbReference type="Pfam" id="PF07727">
    <property type="entry name" value="RVT_2"/>
    <property type="match status" value="1"/>
</dbReference>
<feature type="compositionally biased region" description="Pro residues" evidence="1">
    <location>
        <begin position="374"/>
        <end position="385"/>
    </location>
</feature>
<accession>A0A6L2NMW4</accession>
<evidence type="ECO:0000259" key="2">
    <source>
        <dbReference type="Pfam" id="PF07727"/>
    </source>
</evidence>
<dbReference type="EMBL" id="BKCJ010009391">
    <property type="protein sequence ID" value="GEU86739.1"/>
    <property type="molecule type" value="Genomic_DNA"/>
</dbReference>
<reference evidence="3" key="1">
    <citation type="journal article" date="2019" name="Sci. Rep.">
        <title>Draft genome of Tanacetum cinerariifolium, the natural source of mosquito coil.</title>
        <authorList>
            <person name="Yamashiro T."/>
            <person name="Shiraishi A."/>
            <person name="Satake H."/>
            <person name="Nakayama K."/>
        </authorList>
    </citation>
    <scope>NUCLEOTIDE SEQUENCE</scope>
</reference>
<gene>
    <name evidence="3" type="ORF">Tci_058717</name>
</gene>
<organism evidence="3">
    <name type="scientific">Tanacetum cinerariifolium</name>
    <name type="common">Dalmatian daisy</name>
    <name type="synonym">Chrysanthemum cinerariifolium</name>
    <dbReference type="NCBI Taxonomy" id="118510"/>
    <lineage>
        <taxon>Eukaryota</taxon>
        <taxon>Viridiplantae</taxon>
        <taxon>Streptophyta</taxon>
        <taxon>Embryophyta</taxon>
        <taxon>Tracheophyta</taxon>
        <taxon>Spermatophyta</taxon>
        <taxon>Magnoliopsida</taxon>
        <taxon>eudicotyledons</taxon>
        <taxon>Gunneridae</taxon>
        <taxon>Pentapetalae</taxon>
        <taxon>asterids</taxon>
        <taxon>campanulids</taxon>
        <taxon>Asterales</taxon>
        <taxon>Asteraceae</taxon>
        <taxon>Asteroideae</taxon>
        <taxon>Anthemideae</taxon>
        <taxon>Anthemidinae</taxon>
        <taxon>Tanacetum</taxon>
    </lineage>
</organism>
<protein>
    <submittedName>
        <fullName evidence="3">Putative ribonuclease H-like domain-containing protein</fullName>
    </submittedName>
</protein>
<evidence type="ECO:0000256" key="1">
    <source>
        <dbReference type="SAM" id="MobiDB-lite"/>
    </source>
</evidence>
<comment type="caution">
    <text evidence="3">The sequence shown here is derived from an EMBL/GenBank/DDBJ whole genome shotgun (WGS) entry which is preliminary data.</text>
</comment>
<sequence length="1242" mass="142200">MPKLEDITYSDDEDDFGAEADFNNLETSITVSLIPTTRVHKDHHVSQIIGDLSSTTQTRSMTRVVKDQGGLSQIFDDDFHNYMNKKDERGIVVRNKARLVTQGHTQEEGIDYKEVFAPVVRIEAIRLFLAYASFIGFMVYQMDVKSAFLYGTIEEDVYVCQPSVFEDPDHPDKVYKVVKALYGLHQAPRAWSMIGSLMYLTSSRPDIMFEVNNVTRLQTLVDKKKVVVTEATIREALRLDDEEGVDCLPNEEIFAELARIGYEKPSTKLTFYKAFFSSQWKFLIHTILQCKSAKRTSWNEFSSSMASAVIYLSLGKGFSRVETPLFESMLVEQQVNEKGDVDENVEEVNAGDDAEGDDTAVHGEVPTVAEEPSIPYPTPHTPPPHPSHDIPSTSQEGEEAREEEYVKKVKVQKERMIVEMDQDDDVVLKDNKEDDKEVVDVVKDVAKSAKYQGRKAESQAKIYKIDLDHANKLITEVVTAASEIVTAASAIITTTEAQVPAATLTAAPARVTAAPSKGILVEEPKPLKKKQQIKQDEQYARELHAELNNDIDWDEVIEHVKIKAKEDPAVKKYQAMKRKPRTEGQARKNMMLCLKKVAGFKMDYFKGMSYDDIRPIFEAKFNSNLNETPAERAAMRRKLDEEVEELKRYLQIVPNKDDDVYTKATPLARKVSVIDYQIIKMNNKLYYQIIRADDTHQLYPKNISDYFLLVTLGAMFEKPDIHAQIWKNQRTVHGPTKVKGWKLLESCGVQIIMFTSTQLILLVERKYPLIRFTLDQILNAVRLEVEEESEVSLDLLRSYFRCDPFWGCYNEDVDEPPVQDLALNVDNVFWADECDAFESDVDEAPTTQTIFMANLPSTNPVYDEAGLSYDLDILSEVHDPDNYEDAICEHHEYVKDNAEPVVQNNVSSIPNDVYMMIINEMHEQPVQCVYVKAHTKVVDASLTTELATYKEQVELYERWTKFELTEREQNIEEQLSIVITDRNIKEENLKKELHSVKMQLNSTISHKKSMDVLKIKAKALKEQTKASKPIKALMVYPLNTPVKLVPKAITKEIKEMKEIFKELEAEVDQNAVNRKCDETKRKNILITNDNLIADCLSKEVFYIATNSELTVSRFTEMHDARTVFQARCLELEAELSKLYDKIKKDDHNVLVKHFSNLEVQINEKMKCITMDSVKLKVFAPGRYAINVEPILPRCRNNKEGHLDYLKHLKESVATLREIIEEAKVKRPLDRSLASDFLYTKHS</sequence>
<dbReference type="InterPro" id="IPR013103">
    <property type="entry name" value="RVT_2"/>
</dbReference>
<dbReference type="AlphaFoldDB" id="A0A6L2NMW4"/>
<name>A0A6L2NMW4_TANCI</name>
<feature type="region of interest" description="Disordered" evidence="1">
    <location>
        <begin position="369"/>
        <end position="403"/>
    </location>
</feature>
<evidence type="ECO:0000313" key="3">
    <source>
        <dbReference type="EMBL" id="GEU86739.1"/>
    </source>
</evidence>